<name>A0A9W8WEG2_9HYPO</name>
<dbReference type="EMBL" id="JAPEUR010000088">
    <property type="protein sequence ID" value="KAJ4321984.1"/>
    <property type="molecule type" value="Genomic_DNA"/>
</dbReference>
<evidence type="ECO:0000313" key="1">
    <source>
        <dbReference type="EMBL" id="KAJ4321984.1"/>
    </source>
</evidence>
<accession>A0A9W8WEG2</accession>
<organism evidence="1 2">
    <name type="scientific">Fusarium piperis</name>
    <dbReference type="NCBI Taxonomy" id="1435070"/>
    <lineage>
        <taxon>Eukaryota</taxon>
        <taxon>Fungi</taxon>
        <taxon>Dikarya</taxon>
        <taxon>Ascomycota</taxon>
        <taxon>Pezizomycotina</taxon>
        <taxon>Sordariomycetes</taxon>
        <taxon>Hypocreomycetidae</taxon>
        <taxon>Hypocreales</taxon>
        <taxon>Nectriaceae</taxon>
        <taxon>Fusarium</taxon>
        <taxon>Fusarium solani species complex</taxon>
    </lineage>
</organism>
<dbReference type="OrthoDB" id="5153662at2759"/>
<sequence>MWALQLKPEGRRVLQDDELYIAGWNDVQCRDDHRNLQDPAYWSDRLEYFNNRHDDISRWDSRRRDGQARVYNEIQRLVWDHGYGGLRLLLDDELYFDMATDTIRYRGEDGYDARYQDHERPDLEDPAYWDKRLQDFRAKNEQAKHESLSTLIFTPAELDELDEIEKAKEAYKSQLLDGGIETANQMEGRIKLWADSLQSK</sequence>
<reference evidence="1" key="1">
    <citation type="submission" date="2022-10" db="EMBL/GenBank/DDBJ databases">
        <title>Tapping the CABI collections for fungal endophytes: first genome assemblies for Collariella, Neodidymelliopsis, Ascochyta clinopodiicola, Didymella pomorum, Didymosphaeria variabile, Neocosmospora piperis and Neocucurbitaria cava.</title>
        <authorList>
            <person name="Hill R."/>
        </authorList>
    </citation>
    <scope>NUCLEOTIDE SEQUENCE</scope>
    <source>
        <strain evidence="1">IMI 366586</strain>
    </source>
</reference>
<dbReference type="AlphaFoldDB" id="A0A9W8WEG2"/>
<dbReference type="Proteomes" id="UP001140502">
    <property type="component" value="Unassembled WGS sequence"/>
</dbReference>
<gene>
    <name evidence="1" type="ORF">N0V84_005031</name>
</gene>
<evidence type="ECO:0000313" key="2">
    <source>
        <dbReference type="Proteomes" id="UP001140502"/>
    </source>
</evidence>
<keyword evidence="2" id="KW-1185">Reference proteome</keyword>
<protein>
    <submittedName>
        <fullName evidence="1">Uncharacterized protein</fullName>
    </submittedName>
</protein>
<comment type="caution">
    <text evidence="1">The sequence shown here is derived from an EMBL/GenBank/DDBJ whole genome shotgun (WGS) entry which is preliminary data.</text>
</comment>
<proteinExistence type="predicted"/>